<feature type="transmembrane region" description="Helical" evidence="6">
    <location>
        <begin position="327"/>
        <end position="348"/>
    </location>
</feature>
<dbReference type="Pfam" id="PF07690">
    <property type="entry name" value="MFS_1"/>
    <property type="match status" value="1"/>
</dbReference>
<name>A0A5B8CIJ6_SPHSA</name>
<dbReference type="InterPro" id="IPR036259">
    <property type="entry name" value="MFS_trans_sf"/>
</dbReference>
<feature type="transmembrane region" description="Helical" evidence="6">
    <location>
        <begin position="379"/>
        <end position="402"/>
    </location>
</feature>
<keyword evidence="3 6" id="KW-1133">Transmembrane helix</keyword>
<dbReference type="Proteomes" id="UP000311469">
    <property type="component" value="Chromosome cSF1"/>
</dbReference>
<dbReference type="SUPFAM" id="SSF103473">
    <property type="entry name" value="MFS general substrate transporter"/>
    <property type="match status" value="1"/>
</dbReference>
<keyword evidence="4 6" id="KW-0472">Membrane</keyword>
<evidence type="ECO:0000256" key="6">
    <source>
        <dbReference type="SAM" id="Phobius"/>
    </source>
</evidence>
<comment type="subcellular location">
    <subcellularLocation>
        <location evidence="1">Membrane</location>
        <topology evidence="1">Multi-pass membrane protein</topology>
    </subcellularLocation>
</comment>
<feature type="transmembrane region" description="Helical" evidence="6">
    <location>
        <begin position="280"/>
        <end position="307"/>
    </location>
</feature>
<dbReference type="InterPro" id="IPR020846">
    <property type="entry name" value="MFS_dom"/>
</dbReference>
<reference evidence="8 9" key="1">
    <citation type="submission" date="2019-06" db="EMBL/GenBank/DDBJ databases">
        <title>Genome organization and adaptive potential of archetypical organophosphate degarding Sphingobium fuliginis ATCC 27551.</title>
        <authorList>
            <person name="Sarwar A."/>
            <person name="Parthasarathy S."/>
            <person name="Singh C."/>
            <person name="Siddavattam D."/>
        </authorList>
    </citation>
    <scope>NUCLEOTIDE SEQUENCE [LARGE SCALE GENOMIC DNA]</scope>
    <source>
        <strain evidence="8 9">ATCC 27551</strain>
    </source>
</reference>
<dbReference type="KEGG" id="sufl:FIL70_12175"/>
<feature type="transmembrane region" description="Helical" evidence="6">
    <location>
        <begin position="355"/>
        <end position="373"/>
    </location>
</feature>
<evidence type="ECO:0000259" key="7">
    <source>
        <dbReference type="PROSITE" id="PS50850"/>
    </source>
</evidence>
<dbReference type="InterPro" id="IPR005829">
    <property type="entry name" value="Sugar_transporter_CS"/>
</dbReference>
<proteinExistence type="predicted"/>
<dbReference type="PANTHER" id="PTHR23508">
    <property type="entry name" value="CARBOXYLIC ACID TRANSPORTER PROTEIN HOMOLOG"/>
    <property type="match status" value="1"/>
</dbReference>
<feature type="transmembrane region" description="Helical" evidence="6">
    <location>
        <begin position="92"/>
        <end position="113"/>
    </location>
</feature>
<dbReference type="GO" id="GO:0005886">
    <property type="term" value="C:plasma membrane"/>
    <property type="evidence" value="ECO:0007669"/>
    <property type="project" value="TreeGrafter"/>
</dbReference>
<dbReference type="EMBL" id="CP041016">
    <property type="protein sequence ID" value="QDC37880.1"/>
    <property type="molecule type" value="Genomic_DNA"/>
</dbReference>
<evidence type="ECO:0000256" key="4">
    <source>
        <dbReference type="ARBA" id="ARBA00023136"/>
    </source>
</evidence>
<keyword evidence="2 6" id="KW-0812">Transmembrane</keyword>
<accession>A0A5B8CIJ6</accession>
<dbReference type="Gene3D" id="1.20.1250.20">
    <property type="entry name" value="MFS general substrate transporter like domains"/>
    <property type="match status" value="1"/>
</dbReference>
<dbReference type="InterPro" id="IPR011701">
    <property type="entry name" value="MFS"/>
</dbReference>
<evidence type="ECO:0000256" key="2">
    <source>
        <dbReference type="ARBA" id="ARBA00022692"/>
    </source>
</evidence>
<dbReference type="GO" id="GO:0046943">
    <property type="term" value="F:carboxylic acid transmembrane transporter activity"/>
    <property type="evidence" value="ECO:0007669"/>
    <property type="project" value="TreeGrafter"/>
</dbReference>
<feature type="transmembrane region" description="Helical" evidence="6">
    <location>
        <begin position="59"/>
        <end position="80"/>
    </location>
</feature>
<evidence type="ECO:0000256" key="1">
    <source>
        <dbReference type="ARBA" id="ARBA00004141"/>
    </source>
</evidence>
<dbReference type="AlphaFoldDB" id="A0A5B8CIJ6"/>
<feature type="transmembrane region" description="Helical" evidence="6">
    <location>
        <begin position="152"/>
        <end position="171"/>
    </location>
</feature>
<dbReference type="PROSITE" id="PS00216">
    <property type="entry name" value="SUGAR_TRANSPORT_1"/>
    <property type="match status" value="1"/>
</dbReference>
<evidence type="ECO:0000313" key="9">
    <source>
        <dbReference type="Proteomes" id="UP000311469"/>
    </source>
</evidence>
<feature type="domain" description="Major facilitator superfamily (MFS) profile" evidence="7">
    <location>
        <begin position="58"/>
        <end position="469"/>
    </location>
</feature>
<organism evidence="8 9">
    <name type="scientific">Sphingobium fuliginis ATCC 27551</name>
    <dbReference type="NCBI Taxonomy" id="1208342"/>
    <lineage>
        <taxon>Bacteria</taxon>
        <taxon>Pseudomonadati</taxon>
        <taxon>Pseudomonadota</taxon>
        <taxon>Alphaproteobacteria</taxon>
        <taxon>Sphingomonadales</taxon>
        <taxon>Sphingomonadaceae</taxon>
        <taxon>Sphingobium</taxon>
    </lineage>
</organism>
<dbReference type="PROSITE" id="PS00217">
    <property type="entry name" value="SUGAR_TRANSPORT_2"/>
    <property type="match status" value="1"/>
</dbReference>
<feature type="transmembrane region" description="Helical" evidence="6">
    <location>
        <begin position="183"/>
        <end position="206"/>
    </location>
</feature>
<protein>
    <submittedName>
        <fullName evidence="8">MFS transporter</fullName>
    </submittedName>
</protein>
<dbReference type="PROSITE" id="PS50850">
    <property type="entry name" value="MFS"/>
    <property type="match status" value="1"/>
</dbReference>
<feature type="transmembrane region" description="Helical" evidence="6">
    <location>
        <begin position="212"/>
        <end position="232"/>
    </location>
</feature>
<evidence type="ECO:0000313" key="8">
    <source>
        <dbReference type="EMBL" id="QDC37880.1"/>
    </source>
</evidence>
<evidence type="ECO:0000256" key="5">
    <source>
        <dbReference type="SAM" id="MobiDB-lite"/>
    </source>
</evidence>
<feature type="region of interest" description="Disordered" evidence="5">
    <location>
        <begin position="1"/>
        <end position="26"/>
    </location>
</feature>
<feature type="transmembrane region" description="Helical" evidence="6">
    <location>
        <begin position="414"/>
        <end position="437"/>
    </location>
</feature>
<feature type="transmembrane region" description="Helical" evidence="6">
    <location>
        <begin position="125"/>
        <end position="146"/>
    </location>
</feature>
<feature type="transmembrane region" description="Helical" evidence="6">
    <location>
        <begin position="443"/>
        <end position="462"/>
    </location>
</feature>
<gene>
    <name evidence="8" type="ORF">FIL70_12175</name>
</gene>
<sequence>MAGGRRARPCRRPIPGVRRRGSRRGKCGVNDLSDSPNALPGFWQAFLDAPMHRVQKLSILALTAMCALDGLDLFAITFAAPVIGREMAIGKAAIGLVLAAALAGMALGSLFLSPLADIYGRRRPLLFSLLMMIGGTLWTALAGNLFDLIGSRLITGLGVGTMAAVINPLAAEYANARRRDISVAIVNLGLPAGAIVSGILAAWMIPLLGWRALFLVASGLGMVMLAIVLLWLPESIVGILSRGGPATQTRLNHLLIRCGQPASVAPDAIRPRARRRSIRLLLTPAELPATVAAAAIFFLFTLSLYYIQSWVPSLITGAGHTVSQAALAATSMSVSGVLGGSAFAFLVPRLGLKRVVIAAVTLTGLAIALFGVVPMDLPVLVAMSVLVGASTIGGMVNLYAILSRNFPPSARASGIGFVIGVGRFGSALGPALGGLLFSLGHEHATVSLVMAMPALLAAVLLLRIRQRDYA</sequence>
<dbReference type="PANTHER" id="PTHR23508:SF10">
    <property type="entry name" value="CARBOXYLIC ACID TRANSPORTER PROTEIN HOMOLOG"/>
    <property type="match status" value="1"/>
</dbReference>
<evidence type="ECO:0000256" key="3">
    <source>
        <dbReference type="ARBA" id="ARBA00022989"/>
    </source>
</evidence>